<keyword evidence="3 5" id="KW-1133">Transmembrane helix</keyword>
<dbReference type="InterPro" id="IPR051533">
    <property type="entry name" value="WaaL-like"/>
</dbReference>
<evidence type="ECO:0000256" key="2">
    <source>
        <dbReference type="ARBA" id="ARBA00022692"/>
    </source>
</evidence>
<feature type="transmembrane region" description="Helical" evidence="5">
    <location>
        <begin position="210"/>
        <end position="226"/>
    </location>
</feature>
<evidence type="ECO:0000256" key="3">
    <source>
        <dbReference type="ARBA" id="ARBA00022989"/>
    </source>
</evidence>
<dbReference type="GO" id="GO:0016874">
    <property type="term" value="F:ligase activity"/>
    <property type="evidence" value="ECO:0007669"/>
    <property type="project" value="UniProtKB-KW"/>
</dbReference>
<dbReference type="Proteomes" id="UP000565572">
    <property type="component" value="Unassembled WGS sequence"/>
</dbReference>
<keyword evidence="4 5" id="KW-0472">Membrane</keyword>
<dbReference type="PANTHER" id="PTHR37422">
    <property type="entry name" value="TEICHURONIC ACID BIOSYNTHESIS PROTEIN TUAE"/>
    <property type="match status" value="1"/>
</dbReference>
<feature type="transmembrane region" description="Helical" evidence="5">
    <location>
        <begin position="176"/>
        <end position="198"/>
    </location>
</feature>
<evidence type="ECO:0000256" key="5">
    <source>
        <dbReference type="SAM" id="Phobius"/>
    </source>
</evidence>
<name>A0A7W5JS23_9ACTN</name>
<evidence type="ECO:0000256" key="4">
    <source>
        <dbReference type="ARBA" id="ARBA00023136"/>
    </source>
</evidence>
<feature type="transmembrane region" description="Helical" evidence="5">
    <location>
        <begin position="364"/>
        <end position="384"/>
    </location>
</feature>
<keyword evidence="8" id="KW-1185">Reference proteome</keyword>
<evidence type="ECO:0000259" key="6">
    <source>
        <dbReference type="Pfam" id="PF04932"/>
    </source>
</evidence>
<keyword evidence="2 5" id="KW-0812">Transmembrane</keyword>
<organism evidence="7 8">
    <name type="scientific">Microlunatus antarcticus</name>
    <dbReference type="NCBI Taxonomy" id="53388"/>
    <lineage>
        <taxon>Bacteria</taxon>
        <taxon>Bacillati</taxon>
        <taxon>Actinomycetota</taxon>
        <taxon>Actinomycetes</taxon>
        <taxon>Propionibacteriales</taxon>
        <taxon>Propionibacteriaceae</taxon>
        <taxon>Microlunatus</taxon>
    </lineage>
</organism>
<feature type="transmembrane region" description="Helical" evidence="5">
    <location>
        <begin position="232"/>
        <end position="248"/>
    </location>
</feature>
<sequence length="427" mass="44912">MVAPPSRTAGWTHDRASVLFLLVGLWAIVPKILQTLTAAKYRVRVDQAAPPPSAVTVLATDLLTLALLGYCLLVVLDALRSNVRRDLLGPVLLLAPWAWVEVRGFTLDAASGVSDLVYPAVVVAVWLVRPGLRHLRLLGYLAAAVALVSIVIGVGFPDQGVFRSVDGSAINEEKAILPFGVLVGVFTHGNTLGQYLLMGLPLIALVPRRGLRAVLLAVTAGALLWSAARSTIAGAVALALVVAVLSLLPPGRRSVPYRLVLGGAFALVAVLPFVTRAPLAFTGRGAIWSNSLGYWREHPWVGNGSDFYTRIARTTADLGGTVYHGHNETVQLLVTGGVVLVVLVGLLLVAVIRRATDERTGGTIGLAILLALAGASLLEVSLLFDDSGAFDPVLLLPLATLLVGEPLGEAARAPRAVEHRLPALARG</sequence>
<feature type="transmembrane region" description="Helical" evidence="5">
    <location>
        <begin position="53"/>
        <end position="75"/>
    </location>
</feature>
<feature type="transmembrane region" description="Helical" evidence="5">
    <location>
        <begin position="255"/>
        <end position="274"/>
    </location>
</feature>
<dbReference type="PANTHER" id="PTHR37422:SF21">
    <property type="entry name" value="EXOQ-LIKE PROTEIN"/>
    <property type="match status" value="1"/>
</dbReference>
<feature type="transmembrane region" description="Helical" evidence="5">
    <location>
        <begin position="332"/>
        <end position="352"/>
    </location>
</feature>
<reference evidence="7 8" key="1">
    <citation type="submission" date="2020-08" db="EMBL/GenBank/DDBJ databases">
        <title>Sequencing the genomes of 1000 actinobacteria strains.</title>
        <authorList>
            <person name="Klenk H.-P."/>
        </authorList>
    </citation>
    <scope>NUCLEOTIDE SEQUENCE [LARGE SCALE GENOMIC DNA]</scope>
    <source>
        <strain evidence="7 8">DSM 11053</strain>
    </source>
</reference>
<dbReference type="RefSeq" id="WP_183336099.1">
    <property type="nucleotide sequence ID" value="NZ_JACHZG010000001.1"/>
</dbReference>
<feature type="transmembrane region" description="Helical" evidence="5">
    <location>
        <begin position="137"/>
        <end position="156"/>
    </location>
</feature>
<feature type="domain" description="O-antigen ligase-related" evidence="6">
    <location>
        <begin position="215"/>
        <end position="344"/>
    </location>
</feature>
<evidence type="ECO:0000313" key="8">
    <source>
        <dbReference type="Proteomes" id="UP000565572"/>
    </source>
</evidence>
<comment type="subcellular location">
    <subcellularLocation>
        <location evidence="1">Membrane</location>
        <topology evidence="1">Multi-pass membrane protein</topology>
    </subcellularLocation>
</comment>
<dbReference type="GO" id="GO:0016020">
    <property type="term" value="C:membrane"/>
    <property type="evidence" value="ECO:0007669"/>
    <property type="project" value="UniProtKB-SubCell"/>
</dbReference>
<evidence type="ECO:0000256" key="1">
    <source>
        <dbReference type="ARBA" id="ARBA00004141"/>
    </source>
</evidence>
<dbReference type="InterPro" id="IPR007016">
    <property type="entry name" value="O-antigen_ligase-rel_domated"/>
</dbReference>
<feature type="transmembrane region" description="Helical" evidence="5">
    <location>
        <begin position="16"/>
        <end position="33"/>
    </location>
</feature>
<proteinExistence type="predicted"/>
<keyword evidence="7" id="KW-0436">Ligase</keyword>
<protein>
    <submittedName>
        <fullName evidence="7">O-antigen ligase</fullName>
    </submittedName>
</protein>
<dbReference type="AlphaFoldDB" id="A0A7W5JS23"/>
<accession>A0A7W5JS23</accession>
<dbReference type="EMBL" id="JACHZG010000001">
    <property type="protein sequence ID" value="MBB3325306.1"/>
    <property type="molecule type" value="Genomic_DNA"/>
</dbReference>
<comment type="caution">
    <text evidence="7">The sequence shown here is derived from an EMBL/GenBank/DDBJ whole genome shotgun (WGS) entry which is preliminary data.</text>
</comment>
<dbReference type="Pfam" id="PF04932">
    <property type="entry name" value="Wzy_C"/>
    <property type="match status" value="1"/>
</dbReference>
<gene>
    <name evidence="7" type="ORF">FHX39_000250</name>
</gene>
<evidence type="ECO:0000313" key="7">
    <source>
        <dbReference type="EMBL" id="MBB3325306.1"/>
    </source>
</evidence>